<dbReference type="InterPro" id="IPR022353">
    <property type="entry name" value="Insulin_CS"/>
</dbReference>
<keyword evidence="5" id="KW-0372">Hormone</keyword>
<dbReference type="PANTHER" id="PTHR20968:SF2">
    <property type="entry name" value="INSULIN-LIKE PEPTIDE INSL5"/>
    <property type="match status" value="1"/>
</dbReference>
<name>A0ABM4EXP9_9AVES</name>
<gene>
    <name evidence="10" type="primary">INSL5</name>
</gene>
<keyword evidence="6" id="KW-1015">Disulfide bond</keyword>
<evidence type="ECO:0000256" key="2">
    <source>
        <dbReference type="ARBA" id="ARBA00009034"/>
    </source>
</evidence>
<dbReference type="InterPro" id="IPR016179">
    <property type="entry name" value="Insulin-like"/>
</dbReference>
<keyword evidence="9" id="KW-1185">Reference proteome</keyword>
<dbReference type="PANTHER" id="PTHR20968">
    <property type="entry name" value="ILGF DOMAIN-CONTAINING PROTEIN"/>
    <property type="match status" value="1"/>
</dbReference>
<dbReference type="Proteomes" id="UP001652627">
    <property type="component" value="Chromosome 8"/>
</dbReference>
<dbReference type="InterPro" id="IPR036438">
    <property type="entry name" value="Insulin-like_sf"/>
</dbReference>
<dbReference type="CDD" id="cd04365">
    <property type="entry name" value="IlGF_relaxin_like"/>
    <property type="match status" value="1"/>
</dbReference>
<comment type="similarity">
    <text evidence="2 7">Belongs to the insulin family.</text>
</comment>
<evidence type="ECO:0000256" key="7">
    <source>
        <dbReference type="RuleBase" id="RU000406"/>
    </source>
</evidence>
<comment type="subunit">
    <text evidence="3">Heterodimer of a B chain and an A chain linked by two disulfide bonds.</text>
</comment>
<keyword evidence="4 7" id="KW-0964">Secreted</keyword>
<dbReference type="Pfam" id="PF00049">
    <property type="entry name" value="Insulin"/>
    <property type="match status" value="1"/>
</dbReference>
<evidence type="ECO:0000313" key="10">
    <source>
        <dbReference type="RefSeq" id="XP_067157475.1"/>
    </source>
</evidence>
<evidence type="ECO:0000256" key="5">
    <source>
        <dbReference type="ARBA" id="ARBA00022702"/>
    </source>
</evidence>
<comment type="subcellular location">
    <subcellularLocation>
        <location evidence="1 7">Secreted</location>
    </subcellularLocation>
</comment>
<dbReference type="GeneID" id="136992574"/>
<evidence type="ECO:0000313" key="9">
    <source>
        <dbReference type="Proteomes" id="UP001652627"/>
    </source>
</evidence>
<evidence type="ECO:0000256" key="6">
    <source>
        <dbReference type="ARBA" id="ARBA00023157"/>
    </source>
</evidence>
<dbReference type="RefSeq" id="XP_067157475.1">
    <property type="nucleotide sequence ID" value="XM_067301374.1"/>
</dbReference>
<dbReference type="PROSITE" id="PS00262">
    <property type="entry name" value="INSULIN"/>
    <property type="match status" value="1"/>
</dbReference>
<reference evidence="10" key="1">
    <citation type="submission" date="2025-08" db="UniProtKB">
        <authorList>
            <consortium name="RefSeq"/>
        </authorList>
    </citation>
    <scope>IDENTIFICATION</scope>
    <source>
        <tissue evidence="10">Blood</tissue>
    </source>
</reference>
<sequence>MGGFQWDAPSAASQVPPSLRPRAWEHRVCSMRPEVLALALASLLAAAHAKAAGEGNPVKLCGRDFVRAIVFTCGGSRWKRHVADYAFLLESENPLPFSRESTAYADPPGHGNPQLAIGSDAIPSAESEAEGGLQGAGKMSVLEKREAAKLLTTSCCSVGCSERDISSLC</sequence>
<accession>A0ABM4EXP9</accession>
<proteinExistence type="inferred from homology"/>
<dbReference type="SUPFAM" id="SSF56994">
    <property type="entry name" value="Insulin-like"/>
    <property type="match status" value="1"/>
</dbReference>
<dbReference type="SMART" id="SM00078">
    <property type="entry name" value="IlGF"/>
    <property type="match status" value="1"/>
</dbReference>
<evidence type="ECO:0000259" key="8">
    <source>
        <dbReference type="SMART" id="SM00078"/>
    </source>
</evidence>
<dbReference type="InterPro" id="IPR051777">
    <property type="entry name" value="Insulin-like_neuro_ligands"/>
</dbReference>
<feature type="domain" description="Insulin-like" evidence="8">
    <location>
        <begin position="58"/>
        <end position="169"/>
    </location>
</feature>
<organism evidence="9 10">
    <name type="scientific">Apteryx mantelli</name>
    <name type="common">North Island brown kiwi</name>
    <dbReference type="NCBI Taxonomy" id="2696672"/>
    <lineage>
        <taxon>Eukaryota</taxon>
        <taxon>Metazoa</taxon>
        <taxon>Chordata</taxon>
        <taxon>Craniata</taxon>
        <taxon>Vertebrata</taxon>
        <taxon>Euteleostomi</taxon>
        <taxon>Archelosauria</taxon>
        <taxon>Archosauria</taxon>
        <taxon>Dinosauria</taxon>
        <taxon>Saurischia</taxon>
        <taxon>Theropoda</taxon>
        <taxon>Coelurosauria</taxon>
        <taxon>Aves</taxon>
        <taxon>Palaeognathae</taxon>
        <taxon>Apterygiformes</taxon>
        <taxon>Apterygidae</taxon>
        <taxon>Apteryx</taxon>
    </lineage>
</organism>
<evidence type="ECO:0000256" key="4">
    <source>
        <dbReference type="ARBA" id="ARBA00022525"/>
    </source>
</evidence>
<evidence type="ECO:0000256" key="3">
    <source>
        <dbReference type="ARBA" id="ARBA00011207"/>
    </source>
</evidence>
<protein>
    <submittedName>
        <fullName evidence="10">Insulin-like peptide INSL5</fullName>
    </submittedName>
</protein>
<evidence type="ECO:0000256" key="1">
    <source>
        <dbReference type="ARBA" id="ARBA00004613"/>
    </source>
</evidence>